<accession>A0AAN6U0A5</accession>
<keyword evidence="2" id="KW-1185">Reference proteome</keyword>
<evidence type="ECO:0000313" key="2">
    <source>
        <dbReference type="Proteomes" id="UP001302602"/>
    </source>
</evidence>
<evidence type="ECO:0000313" key="1">
    <source>
        <dbReference type="EMBL" id="KAK4123001.1"/>
    </source>
</evidence>
<reference evidence="1" key="2">
    <citation type="submission" date="2023-05" db="EMBL/GenBank/DDBJ databases">
        <authorList>
            <consortium name="Lawrence Berkeley National Laboratory"/>
            <person name="Steindorff A."/>
            <person name="Hensen N."/>
            <person name="Bonometti L."/>
            <person name="Westerberg I."/>
            <person name="Brannstrom I.O."/>
            <person name="Guillou S."/>
            <person name="Cros-Aarteil S."/>
            <person name="Calhoun S."/>
            <person name="Haridas S."/>
            <person name="Kuo A."/>
            <person name="Mondo S."/>
            <person name="Pangilinan J."/>
            <person name="Riley R."/>
            <person name="Labutti K."/>
            <person name="Andreopoulos B."/>
            <person name="Lipzen A."/>
            <person name="Chen C."/>
            <person name="Yanf M."/>
            <person name="Daum C."/>
            <person name="Ng V."/>
            <person name="Clum A."/>
            <person name="Ohm R."/>
            <person name="Martin F."/>
            <person name="Silar P."/>
            <person name="Natvig D."/>
            <person name="Lalanne C."/>
            <person name="Gautier V."/>
            <person name="Ament-Velasquez S.L."/>
            <person name="Kruys A."/>
            <person name="Hutchinson M.I."/>
            <person name="Powell A.J."/>
            <person name="Barry K."/>
            <person name="Miller A.N."/>
            <person name="Grigoriev I.V."/>
            <person name="Debuchy R."/>
            <person name="Gladieux P."/>
            <person name="Thoren M.H."/>
            <person name="Johannesson H."/>
        </authorList>
    </citation>
    <scope>NUCLEOTIDE SEQUENCE</scope>
    <source>
        <strain evidence="1">CBS 731.68</strain>
    </source>
</reference>
<dbReference type="GeneID" id="87824172"/>
<reference evidence="1" key="1">
    <citation type="journal article" date="2023" name="Mol. Phylogenet. Evol.">
        <title>Genome-scale phylogeny and comparative genomics of the fungal order Sordariales.</title>
        <authorList>
            <person name="Hensen N."/>
            <person name="Bonometti L."/>
            <person name="Westerberg I."/>
            <person name="Brannstrom I.O."/>
            <person name="Guillou S."/>
            <person name="Cros-Aarteil S."/>
            <person name="Calhoun S."/>
            <person name="Haridas S."/>
            <person name="Kuo A."/>
            <person name="Mondo S."/>
            <person name="Pangilinan J."/>
            <person name="Riley R."/>
            <person name="LaButti K."/>
            <person name="Andreopoulos B."/>
            <person name="Lipzen A."/>
            <person name="Chen C."/>
            <person name="Yan M."/>
            <person name="Daum C."/>
            <person name="Ng V."/>
            <person name="Clum A."/>
            <person name="Steindorff A."/>
            <person name="Ohm R.A."/>
            <person name="Martin F."/>
            <person name="Silar P."/>
            <person name="Natvig D.O."/>
            <person name="Lalanne C."/>
            <person name="Gautier V."/>
            <person name="Ament-Velasquez S.L."/>
            <person name="Kruys A."/>
            <person name="Hutchinson M.I."/>
            <person name="Powell A.J."/>
            <person name="Barry K."/>
            <person name="Miller A.N."/>
            <person name="Grigoriev I.V."/>
            <person name="Debuchy R."/>
            <person name="Gladieux P."/>
            <person name="Hiltunen Thoren M."/>
            <person name="Johannesson H."/>
        </authorList>
    </citation>
    <scope>NUCLEOTIDE SEQUENCE</scope>
    <source>
        <strain evidence="1">CBS 731.68</strain>
    </source>
</reference>
<sequence>MVVGYARGLAMVSWCLVVKSDAVGWVARSWTELSRRGRFQQTSSKSQALLAFMMSLLSPISTISGAPRATASLGTSPVPSRQMLRLQRRNDPEMDATSISFAMPSRNYRDVNMPRQWWRRAVCACIAGPVGPEAEILGGKRGDLRRSKLWDGSTMNMHLHCRQVDLFLRHCSVTRVDGEMRNDHPLVVDIAQSQRGHVHRFMHSTVMGKCTRRL</sequence>
<comment type="caution">
    <text evidence="1">The sequence shown here is derived from an EMBL/GenBank/DDBJ whole genome shotgun (WGS) entry which is preliminary data.</text>
</comment>
<organism evidence="1 2">
    <name type="scientific">Parathielavia appendiculata</name>
    <dbReference type="NCBI Taxonomy" id="2587402"/>
    <lineage>
        <taxon>Eukaryota</taxon>
        <taxon>Fungi</taxon>
        <taxon>Dikarya</taxon>
        <taxon>Ascomycota</taxon>
        <taxon>Pezizomycotina</taxon>
        <taxon>Sordariomycetes</taxon>
        <taxon>Sordariomycetidae</taxon>
        <taxon>Sordariales</taxon>
        <taxon>Chaetomiaceae</taxon>
        <taxon>Parathielavia</taxon>
    </lineage>
</organism>
<protein>
    <submittedName>
        <fullName evidence="1">Uncharacterized protein</fullName>
    </submittedName>
</protein>
<proteinExistence type="predicted"/>
<name>A0AAN6U0A5_9PEZI</name>
<dbReference type="RefSeq" id="XP_062646772.1">
    <property type="nucleotide sequence ID" value="XM_062787402.1"/>
</dbReference>
<dbReference type="Proteomes" id="UP001302602">
    <property type="component" value="Unassembled WGS sequence"/>
</dbReference>
<gene>
    <name evidence="1" type="ORF">N657DRAFT_443914</name>
</gene>
<dbReference type="EMBL" id="MU853229">
    <property type="protein sequence ID" value="KAK4123001.1"/>
    <property type="molecule type" value="Genomic_DNA"/>
</dbReference>
<dbReference type="AlphaFoldDB" id="A0AAN6U0A5"/>